<dbReference type="SUPFAM" id="SSF53807">
    <property type="entry name" value="Helical backbone' metal receptor"/>
    <property type="match status" value="1"/>
</dbReference>
<dbReference type="Gene3D" id="3.40.50.1980">
    <property type="entry name" value="Nitrogenase molybdenum iron protein domain"/>
    <property type="match status" value="2"/>
</dbReference>
<proteinExistence type="predicted"/>
<dbReference type="eggNOG" id="COG2710">
    <property type="taxonomic scope" value="Bacteria"/>
</dbReference>
<dbReference type="STRING" id="86416.Clopa_3484"/>
<dbReference type="AlphaFoldDB" id="R4KCK8"/>
<keyword evidence="3" id="KW-1185">Reference proteome</keyword>
<feature type="domain" description="Nitrogenase/oxidoreductase component 1" evidence="1">
    <location>
        <begin position="29"/>
        <end position="373"/>
    </location>
</feature>
<dbReference type="InterPro" id="IPR049939">
    <property type="entry name" value="NifE-like"/>
</dbReference>
<gene>
    <name evidence="2" type="ORF">Clopa_3484</name>
</gene>
<dbReference type="Pfam" id="PF00148">
    <property type="entry name" value="Oxidored_nitro"/>
    <property type="match status" value="1"/>
</dbReference>
<dbReference type="Proteomes" id="UP000013523">
    <property type="component" value="Chromosome"/>
</dbReference>
<dbReference type="OrthoDB" id="9767044at2"/>
<dbReference type="EMBL" id="CP003261">
    <property type="protein sequence ID" value="AGK98274.1"/>
    <property type="molecule type" value="Genomic_DNA"/>
</dbReference>
<evidence type="ECO:0000259" key="1">
    <source>
        <dbReference type="Pfam" id="PF00148"/>
    </source>
</evidence>
<organism evidence="2 3">
    <name type="scientific">Clostridium pasteurianum BC1</name>
    <dbReference type="NCBI Taxonomy" id="86416"/>
    <lineage>
        <taxon>Bacteria</taxon>
        <taxon>Bacillati</taxon>
        <taxon>Bacillota</taxon>
        <taxon>Clostridia</taxon>
        <taxon>Eubacteriales</taxon>
        <taxon>Clostridiaceae</taxon>
        <taxon>Clostridium</taxon>
    </lineage>
</organism>
<evidence type="ECO:0000313" key="2">
    <source>
        <dbReference type="EMBL" id="AGK98274.1"/>
    </source>
</evidence>
<dbReference type="InterPro" id="IPR000510">
    <property type="entry name" value="Nase/OxRdtase_comp1"/>
</dbReference>
<evidence type="ECO:0000313" key="3">
    <source>
        <dbReference type="Proteomes" id="UP000013523"/>
    </source>
</evidence>
<reference evidence="2 3" key="1">
    <citation type="submission" date="2012-01" db="EMBL/GenBank/DDBJ databases">
        <title>Complete sequence of chromosome of Clostridium pasteurianum BC1.</title>
        <authorList>
            <consortium name="US DOE Joint Genome Institute"/>
            <person name="Lucas S."/>
            <person name="Han J."/>
            <person name="Lapidus A."/>
            <person name="Cheng J.-F."/>
            <person name="Goodwin L."/>
            <person name="Pitluck S."/>
            <person name="Peters L."/>
            <person name="Mikhailova N."/>
            <person name="Teshima H."/>
            <person name="Detter J.C."/>
            <person name="Han C."/>
            <person name="Tapia R."/>
            <person name="Land M."/>
            <person name="Hauser L."/>
            <person name="Kyrpides N."/>
            <person name="Ivanova N."/>
            <person name="Pagani I."/>
            <person name="Dunn J."/>
            <person name="Taghavi S."/>
            <person name="Francis A."/>
            <person name="van der Lelie D."/>
            <person name="Woyke T."/>
        </authorList>
    </citation>
    <scope>NUCLEOTIDE SEQUENCE [LARGE SCALE GENOMIC DNA]</scope>
    <source>
        <strain evidence="2 3">BC1</strain>
    </source>
</reference>
<dbReference type="HOGENOM" id="CLU_547344_0_0_9"/>
<dbReference type="RefSeq" id="WP_015616558.1">
    <property type="nucleotide sequence ID" value="NC_021182.1"/>
</dbReference>
<accession>R4KCK8</accession>
<dbReference type="PANTHER" id="PTHR42956">
    <property type="entry name" value="NITROGENASE IRON-MOLYBDENUM COFACTOR BIOSYNTHESIS PROTEIN NIFE"/>
    <property type="match status" value="1"/>
</dbReference>
<dbReference type="KEGG" id="cpas:Clopa_3484"/>
<dbReference type="PANTHER" id="PTHR42956:SF1">
    <property type="entry name" value="NITROGENASE IRON-MOLYBDENUM COFACTOR BIOSYNTHESIS PROTEIN NIFE"/>
    <property type="match status" value="1"/>
</dbReference>
<dbReference type="PATRIC" id="fig|86416.3.peg.3479"/>
<sequence>MREYYKEHCYSGIYPSRIMHNMGVSGKISGAMNVISEIADAVPIIHSPKGCGFHYKYVARRRYLPSYKTQCSNLEEEDIIFGTEKKLKQAISETIDNYNPKMIAIIPSVCTDILDVEMDKFIIDEFRKKTDCKIVFIKSEVFSHIDKSSSKKNNKERILHWKEPEKQGGINKGCGVDEAMSAFVDQLMEKQQVQDKTVNIESFAWGGNDNLKEIILILKNIGIKVNTVMPSCNTEDIITAPRAKLNIVRRISWAKKMKMAFGTEYFHVNTFQPYHGLKGIEKFYMSIADCFDMGLEASKILKDMEQQVFTEISEAKNFIGKYIFALYSDSFLSLPYIIEALTNDYGVKLKYICINIDDSKLEYEDADKDIVENTIINIKKAANDTGNNTIIYINSKKEDLKRIFQDVDIVINGIEFLTSFKGLKTVDLGKMFIPIDFNNFKNNVCNFASKVKRGKSQESLILSKFNYDSLLYPTIGEKGSVTSEKMWHKMWNLRR</sequence>
<name>R4KCK8_CLOPA</name>
<protein>
    <submittedName>
        <fullName evidence="2">Nitrogenase molybdenum-iron protein, alpha and beta chains</fullName>
    </submittedName>
</protein>
<dbReference type="GO" id="GO:0016491">
    <property type="term" value="F:oxidoreductase activity"/>
    <property type="evidence" value="ECO:0007669"/>
    <property type="project" value="InterPro"/>
</dbReference>